<gene>
    <name evidence="2" type="ORF">HNQ57_002069</name>
</gene>
<sequence length="43" mass="4651">MLKSKTLNTRQGLHLGLISAVPAAPIILTLHLPSPIQRNACYV</sequence>
<dbReference type="AlphaFoldDB" id="A0A840R5Z6"/>
<evidence type="ECO:0000256" key="1">
    <source>
        <dbReference type="SAM" id="Phobius"/>
    </source>
</evidence>
<dbReference type="Proteomes" id="UP000536640">
    <property type="component" value="Unassembled WGS sequence"/>
</dbReference>
<evidence type="ECO:0000313" key="3">
    <source>
        <dbReference type="Proteomes" id="UP000536640"/>
    </source>
</evidence>
<keyword evidence="1" id="KW-0812">Transmembrane</keyword>
<name>A0A840R5Z6_9GAMM</name>
<proteinExistence type="predicted"/>
<organism evidence="2 3">
    <name type="scientific">Zhongshania antarctica</name>
    <dbReference type="NCBI Taxonomy" id="641702"/>
    <lineage>
        <taxon>Bacteria</taxon>
        <taxon>Pseudomonadati</taxon>
        <taxon>Pseudomonadota</taxon>
        <taxon>Gammaproteobacteria</taxon>
        <taxon>Cellvibrionales</taxon>
        <taxon>Spongiibacteraceae</taxon>
        <taxon>Zhongshania</taxon>
    </lineage>
</organism>
<dbReference type="EMBL" id="JACHHW010000005">
    <property type="protein sequence ID" value="MBB5187791.1"/>
    <property type="molecule type" value="Genomic_DNA"/>
</dbReference>
<feature type="transmembrane region" description="Helical" evidence="1">
    <location>
        <begin position="12"/>
        <end position="32"/>
    </location>
</feature>
<keyword evidence="3" id="KW-1185">Reference proteome</keyword>
<keyword evidence="1" id="KW-0472">Membrane</keyword>
<comment type="caution">
    <text evidence="2">The sequence shown here is derived from an EMBL/GenBank/DDBJ whole genome shotgun (WGS) entry which is preliminary data.</text>
</comment>
<keyword evidence="1" id="KW-1133">Transmembrane helix</keyword>
<evidence type="ECO:0000313" key="2">
    <source>
        <dbReference type="EMBL" id="MBB5187791.1"/>
    </source>
</evidence>
<protein>
    <submittedName>
        <fullName evidence="2">Uncharacterized protein</fullName>
    </submittedName>
</protein>
<reference evidence="2 3" key="1">
    <citation type="submission" date="2020-08" db="EMBL/GenBank/DDBJ databases">
        <title>Genomic Encyclopedia of Type Strains, Phase IV (KMG-IV): sequencing the most valuable type-strain genomes for metagenomic binning, comparative biology and taxonomic classification.</title>
        <authorList>
            <person name="Goeker M."/>
        </authorList>
    </citation>
    <scope>NUCLEOTIDE SEQUENCE [LARGE SCALE GENOMIC DNA]</scope>
    <source>
        <strain evidence="2 3">DSM 25701</strain>
    </source>
</reference>
<accession>A0A840R5Z6</accession>